<dbReference type="Proteomes" id="UP000694560">
    <property type="component" value="Unplaced"/>
</dbReference>
<dbReference type="PANTHER" id="PTHR43530:SF1">
    <property type="entry name" value="QUEUINE TRNA-RIBOSYLTRANSFERASE CATALYTIC SUBUNIT 1"/>
    <property type="match status" value="1"/>
</dbReference>
<proteinExistence type="predicted"/>
<reference evidence="4" key="2">
    <citation type="submission" date="2025-09" db="UniProtKB">
        <authorList>
            <consortium name="Ensembl"/>
        </authorList>
    </citation>
    <scope>IDENTIFICATION</scope>
</reference>
<dbReference type="Gene3D" id="3.20.20.105">
    <property type="entry name" value="Queuine tRNA-ribosyltransferase-like"/>
    <property type="match status" value="1"/>
</dbReference>
<evidence type="ECO:0000256" key="2">
    <source>
        <dbReference type="SAM" id="MobiDB-lite"/>
    </source>
</evidence>
<evidence type="ECO:0000259" key="3">
    <source>
        <dbReference type="Pfam" id="PF01702"/>
    </source>
</evidence>
<organism evidence="4 5">
    <name type="scientific">Malurus cyaneus samueli</name>
    <dbReference type="NCBI Taxonomy" id="2593467"/>
    <lineage>
        <taxon>Eukaryota</taxon>
        <taxon>Metazoa</taxon>
        <taxon>Chordata</taxon>
        <taxon>Craniata</taxon>
        <taxon>Vertebrata</taxon>
        <taxon>Euteleostomi</taxon>
        <taxon>Archelosauria</taxon>
        <taxon>Archosauria</taxon>
        <taxon>Dinosauria</taxon>
        <taxon>Saurischia</taxon>
        <taxon>Theropoda</taxon>
        <taxon>Coelurosauria</taxon>
        <taxon>Aves</taxon>
        <taxon>Neognathae</taxon>
        <taxon>Neoaves</taxon>
        <taxon>Telluraves</taxon>
        <taxon>Australaves</taxon>
        <taxon>Passeriformes</taxon>
        <taxon>Meliphagoidea</taxon>
        <taxon>Maluridae</taxon>
        <taxon>Malurus</taxon>
    </lineage>
</organism>
<feature type="region of interest" description="Disordered" evidence="2">
    <location>
        <begin position="232"/>
        <end position="260"/>
    </location>
</feature>
<dbReference type="InterPro" id="IPR036511">
    <property type="entry name" value="TGT-like_sf"/>
</dbReference>
<feature type="domain" description="tRNA-guanine(15) transglycosylase-like" evidence="3">
    <location>
        <begin position="109"/>
        <end position="211"/>
    </location>
</feature>
<dbReference type="GO" id="GO:0006400">
    <property type="term" value="P:tRNA modification"/>
    <property type="evidence" value="ECO:0007669"/>
    <property type="project" value="InterPro"/>
</dbReference>
<dbReference type="OrthoDB" id="10249838at2759"/>
<dbReference type="PANTHER" id="PTHR43530">
    <property type="entry name" value="QUEUINE TRNA-RIBOSYLTRANSFERASE CATALYTIC SUBUNIT 1"/>
    <property type="match status" value="1"/>
</dbReference>
<keyword evidence="5" id="KW-1185">Reference proteome</keyword>
<feature type="region of interest" description="Disordered" evidence="2">
    <location>
        <begin position="82"/>
        <end position="115"/>
    </location>
</feature>
<evidence type="ECO:0000313" key="5">
    <source>
        <dbReference type="Proteomes" id="UP000694560"/>
    </source>
</evidence>
<dbReference type="Ensembl" id="ENSMCST00000019105.1">
    <property type="protein sequence ID" value="ENSMCSP00000018638.1"/>
    <property type="gene ID" value="ENSMCSG00000013094.1"/>
</dbReference>
<evidence type="ECO:0000313" key="4">
    <source>
        <dbReference type="Ensembl" id="ENSMCSP00000018638.1"/>
    </source>
</evidence>
<name>A0A8C5UDD3_9PASS</name>
<dbReference type="GO" id="GO:0008479">
    <property type="term" value="F:tRNA-guanosine(34) queuine transglycosylase activity"/>
    <property type="evidence" value="ECO:0007669"/>
    <property type="project" value="TreeGrafter"/>
</dbReference>
<protein>
    <recommendedName>
        <fullName evidence="3">tRNA-guanine(15) transglycosylase-like domain-containing protein</fullName>
    </recommendedName>
</protein>
<dbReference type="InterPro" id="IPR002616">
    <property type="entry name" value="tRNA_ribo_trans-like"/>
</dbReference>
<dbReference type="Pfam" id="PF01702">
    <property type="entry name" value="TGT"/>
    <property type="match status" value="1"/>
</dbReference>
<accession>A0A8C5UDD3</accession>
<reference evidence="4" key="1">
    <citation type="submission" date="2025-08" db="UniProtKB">
        <authorList>
            <consortium name="Ensembl"/>
        </authorList>
    </citation>
    <scope>IDENTIFICATION</scope>
</reference>
<dbReference type="GO" id="GO:0005829">
    <property type="term" value="C:cytosol"/>
    <property type="evidence" value="ECO:0007669"/>
    <property type="project" value="TreeGrafter"/>
</dbReference>
<keyword evidence="1" id="KW-0862">Zinc</keyword>
<dbReference type="AlphaFoldDB" id="A0A8C5UDD3"/>
<evidence type="ECO:0000256" key="1">
    <source>
        <dbReference type="ARBA" id="ARBA00022833"/>
    </source>
</evidence>
<sequence length="260" mass="28127">MTQRDVPGFAIGVQGWILRRGPRFFWGSWVFWDPRIDLGGPRVFLGVPGMVLGVPGCFWGPRMVLGSQDDFGGLPSPVHSHTRGMYPDLPSGSSLGGGSPQSPPGLGRPRSHPQFRPSPVTPPIWWFAVALGCDMFDCVFPTRTAVRGVGGGNLGTPGPFFKVWRPPNPLPSAAVVSSYSRAYLHALLRCNTGRAWHLLTLHNIAYQVRFVGFFGVLGDFLDFGVWGAGRPGRCPGDPQVPGKPQPGPPQGRLERRQGPG</sequence>
<dbReference type="SUPFAM" id="SSF51713">
    <property type="entry name" value="tRNA-guanine transglycosylase"/>
    <property type="match status" value="1"/>
</dbReference>